<evidence type="ECO:0000259" key="2">
    <source>
        <dbReference type="Pfam" id="PF13229"/>
    </source>
</evidence>
<dbReference type="InterPro" id="IPR012334">
    <property type="entry name" value="Pectin_lyas_fold"/>
</dbReference>
<dbReference type="Proteomes" id="UP000323632">
    <property type="component" value="Unassembled WGS sequence"/>
</dbReference>
<dbReference type="NCBIfam" id="TIGR04183">
    <property type="entry name" value="Por_Secre_tail"/>
    <property type="match status" value="1"/>
</dbReference>
<protein>
    <submittedName>
        <fullName evidence="4">T9SS type A sorting domain-containing protein</fullName>
    </submittedName>
</protein>
<dbReference type="InterPro" id="IPR006626">
    <property type="entry name" value="PbH1"/>
</dbReference>
<accession>A0A5M6CN37</accession>
<feature type="signal peptide" evidence="1">
    <location>
        <begin position="1"/>
        <end position="32"/>
    </location>
</feature>
<dbReference type="RefSeq" id="WP_150031024.1">
    <property type="nucleotide sequence ID" value="NZ_VWSH01000001.1"/>
</dbReference>
<dbReference type="InterPro" id="IPR039448">
    <property type="entry name" value="Beta_helix"/>
</dbReference>
<evidence type="ECO:0000313" key="4">
    <source>
        <dbReference type="EMBL" id="KAA5536453.1"/>
    </source>
</evidence>
<gene>
    <name evidence="4" type="ORF">F0919_01950</name>
</gene>
<dbReference type="EMBL" id="VWSH01000001">
    <property type="protein sequence ID" value="KAA5536453.1"/>
    <property type="molecule type" value="Genomic_DNA"/>
</dbReference>
<dbReference type="InterPro" id="IPR011050">
    <property type="entry name" value="Pectin_lyase_fold/virulence"/>
</dbReference>
<name>A0A5M6CN37_9BACT</name>
<reference evidence="4 5" key="1">
    <citation type="submission" date="2019-09" db="EMBL/GenBank/DDBJ databases">
        <title>Genome sequence and assembly of Taibaiella sp.</title>
        <authorList>
            <person name="Chhetri G."/>
        </authorList>
    </citation>
    <scope>NUCLEOTIDE SEQUENCE [LARGE SCALE GENOMIC DNA]</scope>
    <source>
        <strain evidence="4 5">KVB11</strain>
    </source>
</reference>
<dbReference type="SUPFAM" id="SSF51126">
    <property type="entry name" value="Pectin lyase-like"/>
    <property type="match status" value="1"/>
</dbReference>
<sequence length="1004" mass="110322">MKRHYKPAFAAFIQKAFTSIALIIASATFASAQNCHTNTINISTGIDPATGAALPGGSPDPAWKVIDRSPDLNIAVPSLGPTPTPAVVNTNTWNIQSAPPPNNSIPSEWITFYNPTTWYTPDSGGVYWFTLEREFVLCDSTTLIINPLDWARDNYISDFRIVLKPSAIVHTLAPDDPPVTIPSSWTNWSSITGISLLSMPPGTYAIQVTVHDFPSPNPNPHGFHLRGTLSSTNNAFLKPGYTSCDCTDSTVGCHLADPGSGYTVIDASSTIISSSQVWGSKVFVTGGNLIVEGNNTILDATNSDVVFDECSGLEIRNGALLRANNSVFRPCIINNAWLGVNIKTDGNIVEECTFKNALVALELTDTGTAKIHNNLFLNDNKGIRIEGVYNYPYAITGNRFVIDRDTPVFSTCDSNYYYRNLIGIESINSSHLENISQNSFVSSNINNPNTPPYSTYRGIYLENSYANITANTFTNMYRSIDVVANTGVCDIENNKMEVNEQTYGSDAQIAVSNGYAPVTIFNNEISDLANNLSYSHYAFAAIYAESQQYLNVRNNTIKGFDDGISLDYVNNSIVAENNIIDSRYMGIYNAYCYNLNINCNEIDLDFDNYYPGTNYGIYAHAIDNSSTIHSNCILDTRTAMEFYYWSPLSLPVIRNNFLFNYEDAGISCFGYSGSTIGSPTEKGLNTFYRNFNSAIDVYSDALAIDIYDNYNATNNVNVISHGGNYHSTASCAKQTDLSQYVADPKLVCNNYDSLLYPLYLLSDGSMGIHANSDYKIQGNVLTAINAINAVAGSGRQEEIQKAYNSYRGMGTLSDNEKLMVDYTYARATGNITGAAAVLQSFNPSGNNEKIWAVTEKIKLDRLKGITVSKAELQSLAQQFTKDDKWINLLQGILVSNNLAPDLYFRHPDITTHILDRPVASANRNIQVYPNPATDQLNVKFDLLEGGIHEMVVTDIVGTTVLKSHLEFDKGIITLDISSLSAGVYIVSIPNYLGNKQVAKFIKNK</sequence>
<keyword evidence="5" id="KW-1185">Reference proteome</keyword>
<dbReference type="InterPro" id="IPR026444">
    <property type="entry name" value="Secre_tail"/>
</dbReference>
<evidence type="ECO:0000259" key="3">
    <source>
        <dbReference type="Pfam" id="PF18962"/>
    </source>
</evidence>
<dbReference type="AlphaFoldDB" id="A0A5M6CN37"/>
<dbReference type="Gene3D" id="2.160.20.10">
    <property type="entry name" value="Single-stranded right-handed beta-helix, Pectin lyase-like"/>
    <property type="match status" value="1"/>
</dbReference>
<dbReference type="Pfam" id="PF13229">
    <property type="entry name" value="Beta_helix"/>
    <property type="match status" value="1"/>
</dbReference>
<dbReference type="SMART" id="SM00710">
    <property type="entry name" value="PbH1"/>
    <property type="match status" value="5"/>
</dbReference>
<evidence type="ECO:0000256" key="1">
    <source>
        <dbReference type="SAM" id="SignalP"/>
    </source>
</evidence>
<feature type="domain" description="Secretion system C-terminal sorting" evidence="3">
    <location>
        <begin position="927"/>
        <end position="1000"/>
    </location>
</feature>
<keyword evidence="1" id="KW-0732">Signal</keyword>
<dbReference type="Pfam" id="PF18962">
    <property type="entry name" value="Por_Secre_tail"/>
    <property type="match status" value="1"/>
</dbReference>
<organism evidence="4 5">
    <name type="scientific">Taibaiella lutea</name>
    <dbReference type="NCBI Taxonomy" id="2608001"/>
    <lineage>
        <taxon>Bacteria</taxon>
        <taxon>Pseudomonadati</taxon>
        <taxon>Bacteroidota</taxon>
        <taxon>Chitinophagia</taxon>
        <taxon>Chitinophagales</taxon>
        <taxon>Chitinophagaceae</taxon>
        <taxon>Taibaiella</taxon>
    </lineage>
</organism>
<feature type="chain" id="PRO_5024447473" evidence="1">
    <location>
        <begin position="33"/>
        <end position="1004"/>
    </location>
</feature>
<feature type="domain" description="Right handed beta helix" evidence="2">
    <location>
        <begin position="511"/>
        <end position="676"/>
    </location>
</feature>
<comment type="caution">
    <text evidence="4">The sequence shown here is derived from an EMBL/GenBank/DDBJ whole genome shotgun (WGS) entry which is preliminary data.</text>
</comment>
<evidence type="ECO:0000313" key="5">
    <source>
        <dbReference type="Proteomes" id="UP000323632"/>
    </source>
</evidence>
<proteinExistence type="predicted"/>